<comment type="caution">
    <text evidence="3">The sequence shown here is derived from an EMBL/GenBank/DDBJ whole genome shotgun (WGS) entry which is preliminary data.</text>
</comment>
<organism evidence="3 4">
    <name type="scientific">Saguinus oedipus</name>
    <name type="common">Cotton-top tamarin</name>
    <name type="synonym">Oedipomidas oedipus</name>
    <dbReference type="NCBI Taxonomy" id="9490"/>
    <lineage>
        <taxon>Eukaryota</taxon>
        <taxon>Metazoa</taxon>
        <taxon>Chordata</taxon>
        <taxon>Craniata</taxon>
        <taxon>Vertebrata</taxon>
        <taxon>Euteleostomi</taxon>
        <taxon>Mammalia</taxon>
        <taxon>Eutheria</taxon>
        <taxon>Euarchontoglires</taxon>
        <taxon>Primates</taxon>
        <taxon>Haplorrhini</taxon>
        <taxon>Platyrrhini</taxon>
        <taxon>Cebidae</taxon>
        <taxon>Callitrichinae</taxon>
        <taxon>Saguinus</taxon>
    </lineage>
</organism>
<feature type="domain" description="Condensin complex subunit 1 N-terminal" evidence="2">
    <location>
        <begin position="111"/>
        <end position="263"/>
    </location>
</feature>
<evidence type="ECO:0000313" key="3">
    <source>
        <dbReference type="EMBL" id="KAK2101514.1"/>
    </source>
</evidence>
<dbReference type="InterPro" id="IPR016024">
    <property type="entry name" value="ARM-type_fold"/>
</dbReference>
<keyword evidence="1" id="KW-0226">DNA condensation</keyword>
<dbReference type="InterPro" id="IPR024324">
    <property type="entry name" value="Condensin_cplx_su1_N"/>
</dbReference>
<dbReference type="Gene3D" id="1.25.10.10">
    <property type="entry name" value="Leucine-rich Repeat Variant"/>
    <property type="match status" value="1"/>
</dbReference>
<evidence type="ECO:0000313" key="4">
    <source>
        <dbReference type="Proteomes" id="UP001266305"/>
    </source>
</evidence>
<keyword evidence="4" id="KW-1185">Reference proteome</keyword>
<protein>
    <submittedName>
        <fullName evidence="3">Condensin complex subunit 1</fullName>
    </submittedName>
</protein>
<name>A0ABQ9UXL6_SAGOE</name>
<dbReference type="EMBL" id="JASSZA010000009">
    <property type="protein sequence ID" value="KAK2101514.1"/>
    <property type="molecule type" value="Genomic_DNA"/>
</dbReference>
<dbReference type="PANTHER" id="PTHR14222">
    <property type="entry name" value="CONDENSIN"/>
    <property type="match status" value="1"/>
</dbReference>
<dbReference type="Pfam" id="PF12922">
    <property type="entry name" value="Cnd1_N"/>
    <property type="match status" value="1"/>
</dbReference>
<gene>
    <name evidence="3" type="primary">NCAPD2_1</name>
    <name evidence="3" type="ORF">P7K49_019180</name>
</gene>
<dbReference type="InterPro" id="IPR011989">
    <property type="entry name" value="ARM-like"/>
</dbReference>
<accession>A0ABQ9UXL6</accession>
<reference evidence="3 4" key="1">
    <citation type="submission" date="2023-05" db="EMBL/GenBank/DDBJ databases">
        <title>B98-5 Cell Line De Novo Hybrid Assembly: An Optical Mapping Approach.</title>
        <authorList>
            <person name="Kananen K."/>
            <person name="Auerbach J.A."/>
            <person name="Kautto E."/>
            <person name="Blachly J.S."/>
        </authorList>
    </citation>
    <scope>NUCLEOTIDE SEQUENCE [LARGE SCALE GENOMIC DNA]</scope>
    <source>
        <strain evidence="3">B95-8</strain>
        <tissue evidence="3">Cell line</tissue>
    </source>
</reference>
<evidence type="ECO:0000259" key="2">
    <source>
        <dbReference type="Pfam" id="PF12922"/>
    </source>
</evidence>
<dbReference type="Proteomes" id="UP001266305">
    <property type="component" value="Unassembled WGS sequence"/>
</dbReference>
<evidence type="ECO:0000256" key="1">
    <source>
        <dbReference type="ARBA" id="ARBA00023067"/>
    </source>
</evidence>
<proteinExistence type="predicted"/>
<dbReference type="SUPFAM" id="SSF48371">
    <property type="entry name" value="ARM repeat"/>
    <property type="match status" value="1"/>
</dbReference>
<dbReference type="InterPro" id="IPR026971">
    <property type="entry name" value="CND1/NCAPD3"/>
</dbReference>
<sequence>MAPQMYEFHLPLSPEELLKSGGVNQYVVQEVLSIKHLPPQLRAFQAAFRAQGPLAMLEHFDTIYSILHHFRSIDPGLKEDTLEFLIKGVCGSGVGVYERSETDSKILPLIVVSRHSQELPAILDDTTLSVSDRNAHLNALKMNCYALIRLLESFETVTSQTNLMDLDLGGKGKKARTKAAHGFDWEEERQPILQLLTQLLQLDIRHLWNHSIIEEEFVSLVTGCCYRLLENPTISHQKNRPTREAITHLLGVALTRYNHMLSATVKIIQMLQHFEHLAPVLVAAVSLWATDYGMKSIVGEIVREIGQKCPQELSRDPSGTKGFAAFLTELAERVPAILMSSMCILLDHLDGENYMMRNAVLAAMAEMVLQVLNGDQLEEAARDTRDQFLDTLQAHGHDVNSFVRSRVLQLFTRIVQQKALPLTRFQAVVALAVGRLADKSVLVCKNAIQLLASFLANNPFSCKLSDTDLAGPLQKETQKLQEMRAQRRTAAACK</sequence>
<dbReference type="PANTHER" id="PTHR14222:SF2">
    <property type="entry name" value="CONDENSIN COMPLEX SUBUNIT 1"/>
    <property type="match status" value="1"/>
</dbReference>